<proteinExistence type="predicted"/>
<dbReference type="Pfam" id="PF12867">
    <property type="entry name" value="DinB_2"/>
    <property type="match status" value="1"/>
</dbReference>
<gene>
    <name evidence="2" type="ORF">KB449_19765</name>
</gene>
<dbReference type="InterPro" id="IPR024775">
    <property type="entry name" value="DinB-like"/>
</dbReference>
<dbReference type="InterPro" id="IPR034660">
    <property type="entry name" value="DinB/YfiT-like"/>
</dbReference>
<dbReference type="EMBL" id="JAGRPV010000001">
    <property type="protein sequence ID" value="MDI4647223.1"/>
    <property type="molecule type" value="Genomic_DNA"/>
</dbReference>
<dbReference type="Proteomes" id="UP001161691">
    <property type="component" value="Unassembled WGS sequence"/>
</dbReference>
<feature type="domain" description="DinB-like" evidence="1">
    <location>
        <begin position="27"/>
        <end position="147"/>
    </location>
</feature>
<reference evidence="2" key="1">
    <citation type="submission" date="2023-04" db="EMBL/GenBank/DDBJ databases">
        <title>Comparative genomic analysis of Cohnella hashimotonis sp. nov., isolated from the International Space Station.</title>
        <authorList>
            <person name="Venkateswaran K."/>
            <person name="Simpson A."/>
        </authorList>
    </citation>
    <scope>NUCLEOTIDE SEQUENCE</scope>
    <source>
        <strain evidence="2">F6_2S_P_1</strain>
    </source>
</reference>
<evidence type="ECO:0000259" key="1">
    <source>
        <dbReference type="Pfam" id="PF12867"/>
    </source>
</evidence>
<evidence type="ECO:0000313" key="3">
    <source>
        <dbReference type="Proteomes" id="UP001161691"/>
    </source>
</evidence>
<dbReference type="Gene3D" id="1.20.120.450">
    <property type="entry name" value="dinb family like domain"/>
    <property type="match status" value="1"/>
</dbReference>
<name>A0ABT6TK47_9BACL</name>
<evidence type="ECO:0000313" key="2">
    <source>
        <dbReference type="EMBL" id="MDI4647223.1"/>
    </source>
</evidence>
<accession>A0ABT6TK47</accession>
<sequence>MSKRELLLDSYDHGYDKEDWYPPIKDALGGVTEEQADWKPEGAAVNSIRQTVHHLLFYKLRLLRALRGEPQPAAEERFTNDDTFEASALGAPSWEEAVRRLEEAHTAVRELLASRDDEALEQPIPETKAWSYANSIVRHDAYHLGQIIQLRKLQGSWPAHRSFD</sequence>
<dbReference type="SUPFAM" id="SSF109854">
    <property type="entry name" value="DinB/YfiT-like putative metalloenzymes"/>
    <property type="match status" value="1"/>
</dbReference>
<keyword evidence="3" id="KW-1185">Reference proteome</keyword>
<organism evidence="2 3">
    <name type="scientific">Cohnella hashimotonis</name>
    <dbReference type="NCBI Taxonomy" id="2826895"/>
    <lineage>
        <taxon>Bacteria</taxon>
        <taxon>Bacillati</taxon>
        <taxon>Bacillota</taxon>
        <taxon>Bacilli</taxon>
        <taxon>Bacillales</taxon>
        <taxon>Paenibacillaceae</taxon>
        <taxon>Cohnella</taxon>
    </lineage>
</organism>
<protein>
    <submittedName>
        <fullName evidence="2">DinB family protein</fullName>
    </submittedName>
</protein>
<dbReference type="RefSeq" id="WP_282910002.1">
    <property type="nucleotide sequence ID" value="NZ_JAGRPV010000001.1"/>
</dbReference>
<comment type="caution">
    <text evidence="2">The sequence shown here is derived from an EMBL/GenBank/DDBJ whole genome shotgun (WGS) entry which is preliminary data.</text>
</comment>